<protein>
    <recommendedName>
        <fullName evidence="4">Lipocalin-like domain-containing protein</fullName>
    </recommendedName>
</protein>
<organism evidence="2 3">
    <name type="scientific">Hymenobacter terrestris</name>
    <dbReference type="NCBI Taxonomy" id="2748310"/>
    <lineage>
        <taxon>Bacteria</taxon>
        <taxon>Pseudomonadati</taxon>
        <taxon>Bacteroidota</taxon>
        <taxon>Cytophagia</taxon>
        <taxon>Cytophagales</taxon>
        <taxon>Hymenobacteraceae</taxon>
        <taxon>Hymenobacter</taxon>
    </lineage>
</organism>
<keyword evidence="1" id="KW-0732">Signal</keyword>
<feature type="chain" id="PRO_5045618518" description="Lipocalin-like domain-containing protein" evidence="1">
    <location>
        <begin position="26"/>
        <end position="145"/>
    </location>
</feature>
<proteinExistence type="predicted"/>
<evidence type="ECO:0008006" key="4">
    <source>
        <dbReference type="Google" id="ProtNLM"/>
    </source>
</evidence>
<reference evidence="2 3" key="1">
    <citation type="submission" date="2020-05" db="EMBL/GenBank/DDBJ databases">
        <title>Hymenobacter terrestris sp. nov. and Hymenobacter lapidiphilus sp. nov., isolated from regoliths in Antarctica.</title>
        <authorList>
            <person name="Sedlacek I."/>
            <person name="Pantucek R."/>
            <person name="Zeman M."/>
            <person name="Holochova P."/>
            <person name="Kralova S."/>
            <person name="Stankova E."/>
            <person name="Sedo O."/>
            <person name="Micenkova L."/>
            <person name="Svec P."/>
            <person name="Gupta V."/>
            <person name="Sood U."/>
            <person name="Korpole U.S."/>
            <person name="Lal R."/>
        </authorList>
    </citation>
    <scope>NUCLEOTIDE SEQUENCE [LARGE SCALE GENOMIC DNA]</scope>
    <source>
        <strain evidence="2 3">P5252</strain>
    </source>
</reference>
<comment type="caution">
    <text evidence="2">The sequence shown here is derived from an EMBL/GenBank/DDBJ whole genome shotgun (WGS) entry which is preliminary data.</text>
</comment>
<name>A0ABX2Q748_9BACT</name>
<keyword evidence="3" id="KW-1185">Reference proteome</keyword>
<gene>
    <name evidence="2" type="ORF">HW556_18100</name>
</gene>
<evidence type="ECO:0000256" key="1">
    <source>
        <dbReference type="SAM" id="SignalP"/>
    </source>
</evidence>
<accession>A0ABX2Q748</accession>
<dbReference type="Proteomes" id="UP000626554">
    <property type="component" value="Unassembled WGS sequence"/>
</dbReference>
<feature type="signal peptide" evidence="1">
    <location>
        <begin position="1"/>
        <end position="25"/>
    </location>
</feature>
<evidence type="ECO:0000313" key="2">
    <source>
        <dbReference type="EMBL" id="NVO86800.1"/>
    </source>
</evidence>
<evidence type="ECO:0000313" key="3">
    <source>
        <dbReference type="Proteomes" id="UP000626554"/>
    </source>
</evidence>
<dbReference type="EMBL" id="JABKAV010000122">
    <property type="protein sequence ID" value="NVO86800.1"/>
    <property type="molecule type" value="Genomic_DNA"/>
</dbReference>
<sequence length="145" mass="15482">MKTLQRIVAASLVFGLASFGLSAQAQSNITSATQQGKGAYVTKTDREAGIQNALLGILSLPTDGYLPMRQTKFVITPSGNSMAVWEGTVPAEARPAQRVTYRSTYTETEAGPLQGKIYDTVAVTEPNGSIKLTLTMKQNGKGKKK</sequence>
<dbReference type="RefSeq" id="WP_176901521.1">
    <property type="nucleotide sequence ID" value="NZ_JABKAV010000122.1"/>
</dbReference>